<comment type="caution">
    <text evidence="2">The sequence shown here is derived from an EMBL/GenBank/DDBJ whole genome shotgun (WGS) entry which is preliminary data.</text>
</comment>
<organism evidence="2">
    <name type="scientific">marine sediment metagenome</name>
    <dbReference type="NCBI Taxonomy" id="412755"/>
    <lineage>
        <taxon>unclassified sequences</taxon>
        <taxon>metagenomes</taxon>
        <taxon>ecological metagenomes</taxon>
    </lineage>
</organism>
<feature type="non-terminal residue" evidence="2">
    <location>
        <position position="51"/>
    </location>
</feature>
<dbReference type="Pfam" id="PF03833">
    <property type="entry name" value="PolC_DP2_N"/>
    <property type="match status" value="1"/>
</dbReference>
<reference evidence="2" key="1">
    <citation type="journal article" date="2014" name="Front. Microbiol.">
        <title>High frequency of phylogenetically diverse reductive dehalogenase-homologous genes in deep subseafloor sedimentary metagenomes.</title>
        <authorList>
            <person name="Kawai M."/>
            <person name="Futagami T."/>
            <person name="Toyoda A."/>
            <person name="Takaki Y."/>
            <person name="Nishi S."/>
            <person name="Hori S."/>
            <person name="Arai W."/>
            <person name="Tsubouchi T."/>
            <person name="Morono Y."/>
            <person name="Uchiyama I."/>
            <person name="Ito T."/>
            <person name="Fujiyama A."/>
            <person name="Inagaki F."/>
            <person name="Takami H."/>
        </authorList>
    </citation>
    <scope>NUCLEOTIDE SEQUENCE</scope>
    <source>
        <strain evidence="2">Expedition CK06-06</strain>
    </source>
</reference>
<name>X1GNZ8_9ZZZZ</name>
<gene>
    <name evidence="2" type="ORF">S03H2_36917</name>
</gene>
<protein>
    <recommendedName>
        <fullName evidence="1">DNA polymerase II large subunit DP2 N-terminal domain-containing protein</fullName>
    </recommendedName>
</protein>
<dbReference type="InterPro" id="IPR016033">
    <property type="entry name" value="PolC_DP2_N"/>
</dbReference>
<feature type="domain" description="DNA polymerase II large subunit DP2 N-terminal" evidence="1">
    <location>
        <begin position="11"/>
        <end position="51"/>
    </location>
</feature>
<proteinExistence type="predicted"/>
<sequence>MSNMSRTMELYFNQIQEQVDRCYSIAEHARQKGLDPELIVESPQAKDLAGR</sequence>
<accession>X1GNZ8</accession>
<dbReference type="EMBL" id="BARU01022688">
    <property type="protein sequence ID" value="GAH59606.1"/>
    <property type="molecule type" value="Genomic_DNA"/>
</dbReference>
<dbReference type="AlphaFoldDB" id="X1GNZ8"/>
<evidence type="ECO:0000259" key="1">
    <source>
        <dbReference type="Pfam" id="PF03833"/>
    </source>
</evidence>
<evidence type="ECO:0000313" key="2">
    <source>
        <dbReference type="EMBL" id="GAH59606.1"/>
    </source>
</evidence>